<dbReference type="InterPro" id="IPR002586">
    <property type="entry name" value="CobQ/CobB/MinD/ParA_Nub-bd_dom"/>
</dbReference>
<sequence length="230" mass="25013">MPQAAARQRAVEVKGAQCRILLISSPKGGSGKSVLSRHILVSAAQAGIKAIGLDFDRQQTFSKWAARRARTREAFPDFAETVVEPVSLTHWRGALRRTEGYSLAILDTPPSVEDHLPAIDGLGEAADLILVPAVCTQDDVESVAPWVKALAAKGFATSVVLNRANRRTTSYARMRGVLVKAGSVCPTELPQLEDIHVPSTKGLTLLDYSKSRGIEPFEEIWAYVRREIGL</sequence>
<gene>
    <name evidence="2" type="ORF">G3576_28395</name>
</gene>
<dbReference type="RefSeq" id="WP_164697877.1">
    <property type="nucleotide sequence ID" value="NZ_JAAIKB010000022.1"/>
</dbReference>
<organism evidence="2 3">
    <name type="scientific">Falsiroseomonas algicola</name>
    <dbReference type="NCBI Taxonomy" id="2716930"/>
    <lineage>
        <taxon>Bacteria</taxon>
        <taxon>Pseudomonadati</taxon>
        <taxon>Pseudomonadota</taxon>
        <taxon>Alphaproteobacteria</taxon>
        <taxon>Acetobacterales</taxon>
        <taxon>Roseomonadaceae</taxon>
        <taxon>Falsiroseomonas</taxon>
    </lineage>
</organism>
<dbReference type="PIRSF" id="PIRSF009320">
    <property type="entry name" value="Nuc_binding_HP_1000"/>
    <property type="match status" value="1"/>
</dbReference>
<dbReference type="InterPro" id="IPR027417">
    <property type="entry name" value="P-loop_NTPase"/>
</dbReference>
<dbReference type="Gene3D" id="3.40.50.300">
    <property type="entry name" value="P-loop containing nucleotide triphosphate hydrolases"/>
    <property type="match status" value="1"/>
</dbReference>
<dbReference type="CDD" id="cd02042">
    <property type="entry name" value="ParAB_family"/>
    <property type="match status" value="1"/>
</dbReference>
<reference evidence="2 3" key="2">
    <citation type="submission" date="2020-03" db="EMBL/GenBank/DDBJ databases">
        <title>Roseomonas stagni sp. nov., isolated from pond water in Japan.</title>
        <authorList>
            <person name="Furuhata K."/>
            <person name="Miyamoto H."/>
            <person name="Goto K."/>
        </authorList>
    </citation>
    <scope>NUCLEOTIDE SEQUENCE [LARGE SCALE GENOMIC DNA]</scope>
    <source>
        <strain evidence="2 3">PeD5</strain>
    </source>
</reference>
<evidence type="ECO:0000259" key="1">
    <source>
        <dbReference type="Pfam" id="PF01656"/>
    </source>
</evidence>
<proteinExistence type="predicted"/>
<comment type="caution">
    <text evidence="2">The sequence shown here is derived from an EMBL/GenBank/DDBJ whole genome shotgun (WGS) entry which is preliminary data.</text>
</comment>
<dbReference type="Proteomes" id="UP000475385">
    <property type="component" value="Unassembled WGS sequence"/>
</dbReference>
<protein>
    <submittedName>
        <fullName evidence="2">ParA family protein</fullName>
    </submittedName>
</protein>
<dbReference type="SUPFAM" id="SSF52540">
    <property type="entry name" value="P-loop containing nucleoside triphosphate hydrolases"/>
    <property type="match status" value="1"/>
</dbReference>
<dbReference type="EMBL" id="JAAIKB010000022">
    <property type="protein sequence ID" value="NGM23960.1"/>
    <property type="molecule type" value="Genomic_DNA"/>
</dbReference>
<dbReference type="PANTHER" id="PTHR13696">
    <property type="entry name" value="P-LOOP CONTAINING NUCLEOSIDE TRIPHOSPHATE HYDROLASE"/>
    <property type="match status" value="1"/>
</dbReference>
<feature type="domain" description="CobQ/CobB/MinD/ParA nucleotide binding" evidence="1">
    <location>
        <begin position="22"/>
        <end position="166"/>
    </location>
</feature>
<evidence type="ECO:0000313" key="2">
    <source>
        <dbReference type="EMBL" id="NGM23960.1"/>
    </source>
</evidence>
<accession>A0A6M1LU25</accession>
<dbReference type="InterPro" id="IPR050678">
    <property type="entry name" value="DNA_Partitioning_ATPase"/>
</dbReference>
<dbReference type="PANTHER" id="PTHR13696:SF96">
    <property type="entry name" value="COBQ_COBB_MIND_PARA NUCLEOTIDE BINDING DOMAIN-CONTAINING PROTEIN"/>
    <property type="match status" value="1"/>
</dbReference>
<evidence type="ECO:0000313" key="3">
    <source>
        <dbReference type="Proteomes" id="UP000475385"/>
    </source>
</evidence>
<dbReference type="Pfam" id="PF01656">
    <property type="entry name" value="CbiA"/>
    <property type="match status" value="1"/>
</dbReference>
<keyword evidence="3" id="KW-1185">Reference proteome</keyword>
<reference evidence="2 3" key="1">
    <citation type="submission" date="2020-02" db="EMBL/GenBank/DDBJ databases">
        <authorList>
            <person name="Kim H.M."/>
            <person name="Jeon C.O."/>
        </authorList>
    </citation>
    <scope>NUCLEOTIDE SEQUENCE [LARGE SCALE GENOMIC DNA]</scope>
    <source>
        <strain evidence="2 3">PeD5</strain>
    </source>
</reference>
<dbReference type="AlphaFoldDB" id="A0A6M1LU25"/>
<name>A0A6M1LU25_9PROT</name>